<organism evidence="2 3">
    <name type="scientific">Vulgatibacter incomptus</name>
    <dbReference type="NCBI Taxonomy" id="1391653"/>
    <lineage>
        <taxon>Bacteria</taxon>
        <taxon>Pseudomonadati</taxon>
        <taxon>Myxococcota</taxon>
        <taxon>Myxococcia</taxon>
        <taxon>Myxococcales</taxon>
        <taxon>Cystobacterineae</taxon>
        <taxon>Vulgatibacteraceae</taxon>
        <taxon>Vulgatibacter</taxon>
    </lineage>
</organism>
<dbReference type="Gene3D" id="3.30.1590.10">
    <property type="entry name" value="Maltooligosyl trehalose synthase, domain 2"/>
    <property type="match status" value="1"/>
</dbReference>
<dbReference type="InterPro" id="IPR006047">
    <property type="entry name" value="GH13_cat_dom"/>
</dbReference>
<accession>A0A0K1PD38</accession>
<evidence type="ECO:0000313" key="2">
    <source>
        <dbReference type="EMBL" id="AKU91435.1"/>
    </source>
</evidence>
<sequence length="1002" mass="113011">MTRPDSHPDERAARLHDEAASRLRGSRIPSSVYRLQLSADFPFSRAARVVPYLRELGIGDLYLSPYLRAAPGSAHGYDVVAHDEISPELGGAEGLELLAAALREHGMGHLLDFVPNHMGIGKDNALWQDLLENGPSSHYARFFDVVWKPVKAELENKVLLPVLGDQYGAVLEAGDLQLELVQGTFSLRYYDHVFPINPRHYPSILRHRLDELSDDDGGAKDELLSICTACDNLPSRTETDPEKVAERRREKEVIKRRLDALCQASPLVSAFIERNVRDLNGTRGDSASFDLLDRLLDEQAYRLAHWRVAGEEINYRRFFDVNDLAAIRMEDPEVFGHTHRLVLKLLADGLAQGMRIDHPDGLFDPKAYFRRLQEEHFVETCRRIAEEEALPFDELEPRLRSMYELHARDGRDARPLYVVIEKILGLGERLPDDWAVEGTTGYEFLNSVNGLFVDPANLRAIDDVFSRFTGLRLDLGELVYRKKKLIMSTSMASEVNILAFLLNRVSEMNRRSRDFTLNALRSAIVEYVACFPVYRSYVTAKGVDDRDRRYVEQAISAAKRRSPVTNVSIFDFLRNVLLLRHGAHLGDEEKRMQLDFAMKLQQLTGPVMAKGLEDTSFYVFNRLVSLNEVGGEPRHFGTSPEEFHAQNAERLMTARGSLLATTTHDSKRSEDVRARIDVLSELPGEWKSVLARLSKAARRHRVKVGADRVAPDRNEELMLYQSLIGAWPFGELDTAGRQELTARFDAWALKAAKEAKVNTSWINPDVAWDEALSSFVRRILADDAFLRELLPFQRKVARVGIHNSLAQLLLKLVSPGVPDIYQGCESWSLSLVDPDNRRPIDFDGLAARLDEIRSRRERAADGGSFARELWERREDGDVKQFVTWRALQLRRGNPALFLDGDYVPVDCGGPRAQNVVAICRRRGFQQVIAVVPRLVARLLDEVDEGRDPWEGSYLLLPGGSGGASWTCALTGAVHRPIAVRRSATLPLSALFRDLPVALLQLG</sequence>
<dbReference type="STRING" id="1391653.AKJ08_1822"/>
<dbReference type="PATRIC" id="fig|1391653.3.peg.1911"/>
<name>A0A0K1PD38_9BACT</name>
<dbReference type="Pfam" id="PF00128">
    <property type="entry name" value="Alpha-amylase"/>
    <property type="match status" value="1"/>
</dbReference>
<evidence type="ECO:0000313" key="3">
    <source>
        <dbReference type="Proteomes" id="UP000055590"/>
    </source>
</evidence>
<dbReference type="PANTHER" id="PTHR10357:SF216">
    <property type="entry name" value="MALTOOLIGOSYL TREHALOSE SYNTHASE-RELATED"/>
    <property type="match status" value="1"/>
</dbReference>
<proteinExistence type="predicted"/>
<dbReference type="PANTHER" id="PTHR10357">
    <property type="entry name" value="ALPHA-AMYLASE FAMILY MEMBER"/>
    <property type="match status" value="1"/>
</dbReference>
<dbReference type="AlphaFoldDB" id="A0A0K1PD38"/>
<dbReference type="KEGG" id="vin:AKJ08_1822"/>
<protein>
    <submittedName>
        <fullName evidence="2">Malto-oligosyltrehalose synthase</fullName>
    </submittedName>
</protein>
<feature type="domain" description="Glycosyl hydrolase family 13 catalytic" evidence="1">
    <location>
        <begin position="29"/>
        <end position="561"/>
    </location>
</feature>
<evidence type="ECO:0000259" key="1">
    <source>
        <dbReference type="SMART" id="SM00642"/>
    </source>
</evidence>
<dbReference type="RefSeq" id="WP_050725744.1">
    <property type="nucleotide sequence ID" value="NZ_CP012332.1"/>
</dbReference>
<dbReference type="Proteomes" id="UP000055590">
    <property type="component" value="Chromosome"/>
</dbReference>
<dbReference type="EMBL" id="CP012332">
    <property type="protein sequence ID" value="AKU91435.1"/>
    <property type="molecule type" value="Genomic_DNA"/>
</dbReference>
<gene>
    <name evidence="2" type="ORF">AKJ08_1822</name>
</gene>
<dbReference type="NCBIfam" id="TIGR02401">
    <property type="entry name" value="trehalose_TreY"/>
    <property type="match status" value="1"/>
</dbReference>
<keyword evidence="3" id="KW-1185">Reference proteome</keyword>
<reference evidence="2 3" key="1">
    <citation type="submission" date="2015-08" db="EMBL/GenBank/DDBJ databases">
        <authorList>
            <person name="Babu N.S."/>
            <person name="Beckwith C.J."/>
            <person name="Beseler K.G."/>
            <person name="Brison A."/>
            <person name="Carone J.V."/>
            <person name="Caskin T.P."/>
            <person name="Diamond M."/>
            <person name="Durham M.E."/>
            <person name="Foxe J.M."/>
            <person name="Go M."/>
            <person name="Henderson B.A."/>
            <person name="Jones I.B."/>
            <person name="McGettigan J.A."/>
            <person name="Micheletti S.J."/>
            <person name="Nasrallah M.E."/>
            <person name="Ortiz D."/>
            <person name="Piller C.R."/>
            <person name="Privatt S.R."/>
            <person name="Schneider S.L."/>
            <person name="Sharp S."/>
            <person name="Smith T.C."/>
            <person name="Stanton J.D."/>
            <person name="Ullery H.E."/>
            <person name="Wilson R.J."/>
            <person name="Serrano M.G."/>
            <person name="Buck G."/>
            <person name="Lee V."/>
            <person name="Wang Y."/>
            <person name="Carvalho R."/>
            <person name="Voegtly L."/>
            <person name="Shi R."/>
            <person name="Duckworth R."/>
            <person name="Johnson A."/>
            <person name="Loviza R."/>
            <person name="Walstead R."/>
            <person name="Shah Z."/>
            <person name="Kiflezghi M."/>
            <person name="Wade K."/>
            <person name="Ball S.L."/>
            <person name="Bradley K.W."/>
            <person name="Asai D.J."/>
            <person name="Bowman C.A."/>
            <person name="Russell D.A."/>
            <person name="Pope W.H."/>
            <person name="Jacobs-Sera D."/>
            <person name="Hendrix R.W."/>
            <person name="Hatfull G.F."/>
        </authorList>
    </citation>
    <scope>NUCLEOTIDE SEQUENCE [LARGE SCALE GENOMIC DNA]</scope>
    <source>
        <strain evidence="2 3">DSM 27710</strain>
    </source>
</reference>
<dbReference type="SUPFAM" id="SSF51445">
    <property type="entry name" value="(Trans)glycosidases"/>
    <property type="match status" value="1"/>
</dbReference>
<dbReference type="Gene3D" id="3.20.20.80">
    <property type="entry name" value="Glycosidases"/>
    <property type="match status" value="3"/>
</dbReference>
<dbReference type="InterPro" id="IPR012767">
    <property type="entry name" value="Trehalose_TreY"/>
</dbReference>
<dbReference type="GO" id="GO:0047470">
    <property type="term" value="F:(1,4)-alpha-D-glucan 1-alpha-D-glucosylmutase activity"/>
    <property type="evidence" value="ECO:0007669"/>
    <property type="project" value="TreeGrafter"/>
</dbReference>
<dbReference type="CDD" id="cd11336">
    <property type="entry name" value="AmyAc_MTSase"/>
    <property type="match status" value="1"/>
</dbReference>
<dbReference type="SMART" id="SM00642">
    <property type="entry name" value="Aamy"/>
    <property type="match status" value="1"/>
</dbReference>
<dbReference type="OrthoDB" id="9761577at2"/>
<dbReference type="InterPro" id="IPR017853">
    <property type="entry name" value="GH"/>
</dbReference>
<dbReference type="GO" id="GO:0030980">
    <property type="term" value="P:alpha-glucan catabolic process"/>
    <property type="evidence" value="ECO:0007669"/>
    <property type="project" value="TreeGrafter"/>
</dbReference>
<dbReference type="GO" id="GO:0005992">
    <property type="term" value="P:trehalose biosynthetic process"/>
    <property type="evidence" value="ECO:0007669"/>
    <property type="project" value="TreeGrafter"/>
</dbReference>